<keyword evidence="2" id="KW-0472">Membrane</keyword>
<reference evidence="3 4" key="1">
    <citation type="submission" date="2018-05" db="EMBL/GenBank/DDBJ databases">
        <title>The complete genome of Lysobacter maris HZ9B, a marine bacterium antagonistic against terrestrial plant pathogens.</title>
        <authorList>
            <person name="Zhang X.-Q."/>
        </authorList>
    </citation>
    <scope>NUCLEOTIDE SEQUENCE [LARGE SCALE GENOMIC DNA]</scope>
    <source>
        <strain evidence="3 4">HZ9B</strain>
    </source>
</reference>
<name>A0A2U9T478_9GAMM</name>
<feature type="region of interest" description="Disordered" evidence="1">
    <location>
        <begin position="39"/>
        <end position="63"/>
    </location>
</feature>
<accession>A0A2U9T478</accession>
<protein>
    <recommendedName>
        <fullName evidence="5">DUF2946 domain-containing protein</fullName>
    </recommendedName>
</protein>
<evidence type="ECO:0000256" key="2">
    <source>
        <dbReference type="SAM" id="Phobius"/>
    </source>
</evidence>
<gene>
    <name evidence="3" type="ORF">C9I47_0461</name>
</gene>
<feature type="transmembrane region" description="Helical" evidence="2">
    <location>
        <begin position="78"/>
        <end position="97"/>
    </location>
</feature>
<evidence type="ECO:0000313" key="4">
    <source>
        <dbReference type="Proteomes" id="UP000249447"/>
    </source>
</evidence>
<sequence length="192" mass="20588">MAGIGVCHRGAGMAATLPESLTARSRLCSTLGAHGQYARPLAARLPPPAGGRTASRPRREPAMNLLRRLRRDRPRSRMAWLALWVLLLQQLALVAYACPIAETPAPPQAMAGCGAMEMPDPDTPALCDQHCLRGHVAAPDLKAPQVPALALPPVQFALTEAMLPPVRAQSYLDVPVCRSDPPPAQRFCSLQI</sequence>
<keyword evidence="2" id="KW-1133">Transmembrane helix</keyword>
<dbReference type="Proteomes" id="UP000249447">
    <property type="component" value="Chromosome"/>
</dbReference>
<dbReference type="KEGG" id="lmb:C9I47_0461"/>
<keyword evidence="4" id="KW-1185">Reference proteome</keyword>
<evidence type="ECO:0000256" key="1">
    <source>
        <dbReference type="SAM" id="MobiDB-lite"/>
    </source>
</evidence>
<keyword evidence="2" id="KW-0812">Transmembrane</keyword>
<dbReference type="AlphaFoldDB" id="A0A2U9T478"/>
<organism evidence="3 4">
    <name type="scientific">Marilutibacter maris</name>
    <dbReference type="NCBI Taxonomy" id="1605891"/>
    <lineage>
        <taxon>Bacteria</taxon>
        <taxon>Pseudomonadati</taxon>
        <taxon>Pseudomonadota</taxon>
        <taxon>Gammaproteobacteria</taxon>
        <taxon>Lysobacterales</taxon>
        <taxon>Lysobacteraceae</taxon>
        <taxon>Marilutibacter</taxon>
    </lineage>
</organism>
<evidence type="ECO:0000313" key="3">
    <source>
        <dbReference type="EMBL" id="AWV06185.1"/>
    </source>
</evidence>
<dbReference type="EMBL" id="CP029843">
    <property type="protein sequence ID" value="AWV06185.1"/>
    <property type="molecule type" value="Genomic_DNA"/>
</dbReference>
<evidence type="ECO:0008006" key="5">
    <source>
        <dbReference type="Google" id="ProtNLM"/>
    </source>
</evidence>
<proteinExistence type="predicted"/>